<accession>A0A7R9GEM2</accession>
<feature type="transmembrane region" description="Helical" evidence="8">
    <location>
        <begin position="845"/>
        <end position="869"/>
    </location>
</feature>
<dbReference type="EMBL" id="OA883744">
    <property type="protein sequence ID" value="CAD7279613.1"/>
    <property type="molecule type" value="Genomic_DNA"/>
</dbReference>
<comment type="similarity">
    <text evidence="2">Belongs to the patched family.</text>
</comment>
<gene>
    <name evidence="10" type="ORF">NMOB1V02_LOCUS7282</name>
</gene>
<keyword evidence="3 8" id="KW-0812">Transmembrane</keyword>
<dbReference type="InterPro" id="IPR000731">
    <property type="entry name" value="SSD"/>
</dbReference>
<dbReference type="OrthoDB" id="6510177at2759"/>
<dbReference type="Pfam" id="PF02460">
    <property type="entry name" value="Patched"/>
    <property type="match status" value="1"/>
</dbReference>
<feature type="region of interest" description="Disordered" evidence="7">
    <location>
        <begin position="1007"/>
        <end position="1027"/>
    </location>
</feature>
<keyword evidence="6" id="KW-0325">Glycoprotein</keyword>
<protein>
    <recommendedName>
        <fullName evidence="9">SSD domain-containing protein</fullName>
    </recommendedName>
</protein>
<evidence type="ECO:0000256" key="7">
    <source>
        <dbReference type="SAM" id="MobiDB-lite"/>
    </source>
</evidence>
<organism evidence="10">
    <name type="scientific">Notodromas monacha</name>
    <dbReference type="NCBI Taxonomy" id="399045"/>
    <lineage>
        <taxon>Eukaryota</taxon>
        <taxon>Metazoa</taxon>
        <taxon>Ecdysozoa</taxon>
        <taxon>Arthropoda</taxon>
        <taxon>Crustacea</taxon>
        <taxon>Oligostraca</taxon>
        <taxon>Ostracoda</taxon>
        <taxon>Podocopa</taxon>
        <taxon>Podocopida</taxon>
        <taxon>Cypridocopina</taxon>
        <taxon>Cypridoidea</taxon>
        <taxon>Cyprididae</taxon>
        <taxon>Notodromas</taxon>
    </lineage>
</organism>
<evidence type="ECO:0000256" key="5">
    <source>
        <dbReference type="ARBA" id="ARBA00023136"/>
    </source>
</evidence>
<evidence type="ECO:0000313" key="10">
    <source>
        <dbReference type="EMBL" id="CAD7279613.1"/>
    </source>
</evidence>
<dbReference type="SUPFAM" id="SSF82866">
    <property type="entry name" value="Multidrug efflux transporter AcrB transmembrane domain"/>
    <property type="match status" value="2"/>
</dbReference>
<reference evidence="10" key="1">
    <citation type="submission" date="2020-11" db="EMBL/GenBank/DDBJ databases">
        <authorList>
            <person name="Tran Van P."/>
        </authorList>
    </citation>
    <scope>NUCLEOTIDE SEQUENCE</scope>
</reference>
<dbReference type="InterPro" id="IPR051697">
    <property type="entry name" value="Patched_domain-protein"/>
</dbReference>
<keyword evidence="4 8" id="KW-1133">Transmembrane helix</keyword>
<dbReference type="Proteomes" id="UP000678499">
    <property type="component" value="Unassembled WGS sequence"/>
</dbReference>
<feature type="transmembrane region" description="Helical" evidence="8">
    <location>
        <begin position="33"/>
        <end position="53"/>
    </location>
</feature>
<proteinExistence type="inferred from homology"/>
<feature type="transmembrane region" description="Helical" evidence="8">
    <location>
        <begin position="778"/>
        <end position="805"/>
    </location>
</feature>
<evidence type="ECO:0000313" key="11">
    <source>
        <dbReference type="Proteomes" id="UP000678499"/>
    </source>
</evidence>
<dbReference type="AlphaFoldDB" id="A0A7R9GEM2"/>
<comment type="subcellular location">
    <subcellularLocation>
        <location evidence="1">Membrane</location>
        <topology evidence="1">Multi-pass membrane protein</topology>
    </subcellularLocation>
</comment>
<dbReference type="GO" id="GO:0016020">
    <property type="term" value="C:membrane"/>
    <property type="evidence" value="ECO:0007669"/>
    <property type="project" value="UniProtKB-SubCell"/>
</dbReference>
<feature type="domain" description="SSD" evidence="9">
    <location>
        <begin position="294"/>
        <end position="451"/>
    </location>
</feature>
<evidence type="ECO:0000259" key="9">
    <source>
        <dbReference type="PROSITE" id="PS50156"/>
    </source>
</evidence>
<evidence type="ECO:0000256" key="8">
    <source>
        <dbReference type="SAM" id="Phobius"/>
    </source>
</evidence>
<dbReference type="EMBL" id="CAJPEX010001707">
    <property type="protein sequence ID" value="CAG0919765.1"/>
    <property type="molecule type" value="Genomic_DNA"/>
</dbReference>
<dbReference type="PANTHER" id="PTHR10796">
    <property type="entry name" value="PATCHED-RELATED"/>
    <property type="match status" value="1"/>
</dbReference>
<feature type="transmembrane region" description="Helical" evidence="8">
    <location>
        <begin position="752"/>
        <end position="772"/>
    </location>
</feature>
<evidence type="ECO:0000256" key="6">
    <source>
        <dbReference type="ARBA" id="ARBA00023180"/>
    </source>
</evidence>
<dbReference type="InterPro" id="IPR003392">
    <property type="entry name" value="PTHD_SSD"/>
</dbReference>
<feature type="transmembrane region" description="Helical" evidence="8">
    <location>
        <begin position="725"/>
        <end position="745"/>
    </location>
</feature>
<feature type="transmembrane region" description="Helical" evidence="8">
    <location>
        <begin position="423"/>
        <end position="451"/>
    </location>
</feature>
<name>A0A7R9GEM2_9CRUS</name>
<keyword evidence="5 8" id="KW-0472">Membrane</keyword>
<keyword evidence="11" id="KW-1185">Reference proteome</keyword>
<sequence length="1035" mass="114636">MVVVTGIHSWFHHGLQNRLFSLALSISERPKTYTFVPILVTILLSLGCLFGRFDDDIQGLYTGTGTRVDLARVMFKQHFDKTQETFLPGRIVDLKAFARVLVMTKNGSDVLAEGPYGDVVKVEEFIRGLSVTLKDEEGEDGIRVVNKKWKYEDLCALNDGHCVKNPVIQLGKTLPAYRKNETEITFPVMIDDEDLSGSIFLPGSLAKPQLRRRDSSDNTEDLFDEQGIILSTPGVSLFYFLNTSSSQNLERAKRWEHNLMAKINDFSKSLNHVDVYYFTGSTFADESLRIGLKMIPIFGCATIVVFFYALFSGLMRDPIQSKPYFAFAGLTSASMAIISTLGITCTMAVPFTGLSMSGPLLLLGIGLDDTFVMLAAWRSSPKNLSADKRLAHAYSEAAVSLFITTMTDCICFIIGSLTPYPGINYFCLLSGIGVIVLLAYQLTFFGALMYFMGKKECENRDALTFAKVSAPKDGEKPTGWKFFRDYTLPAAQLEKAMESSAMAFFRDIWAPIILHPVSKTLTVLLMIGYLGISAYLASGLEVSFDRSYLADPDSDAVKFFTQEEEHFFDWPARPMIGVFGDVDYSDRVVQKDMALLLGAVENNHMFAGSLFSDFWLQDFLQFVKINDYYEPMDISNEQAFIDVLKTKYLTPDNVMSKDVVFNENGTKIVASRFIVQVADLSSFGELTDSMTFLWRLTDTYKDRYDIRVYHPSFRWAEQIADVMKYSLMTGTAAAVSVLGISLLLIPRKGVSVWIAGSILSVTLGVIGFMVAWGLSLNLISMIGLLLGTGFSVDFMAHIAYAFAVSPAATPDGKARDALYRLGVPILQGGCSTLLSTAFINLLDAYVFIALIRIVVLIMLFGMLHALLFFPVLQSLIAEVTEWCSGPRHTDEDLEKNDDIACKVPVIHMRCGHGHFSQALRTKAQENGCLCDTGDDSNKTKRSPIFYDPGLVDGVDKLIFYPAMIVLSRRESPELDAKFSCVARSALSTESSTLQAVSQFSLVSSSTSSVDASTSSSSDACRDVNDRDSPEVVVMV</sequence>
<evidence type="ECO:0000256" key="4">
    <source>
        <dbReference type="ARBA" id="ARBA00022989"/>
    </source>
</evidence>
<feature type="compositionally biased region" description="Low complexity" evidence="7">
    <location>
        <begin position="1007"/>
        <end position="1018"/>
    </location>
</feature>
<dbReference type="Gene3D" id="1.20.1640.10">
    <property type="entry name" value="Multidrug efflux transporter AcrB transmembrane domain"/>
    <property type="match status" value="2"/>
</dbReference>
<feature type="transmembrane region" description="Helical" evidence="8">
    <location>
        <begin position="817"/>
        <end position="839"/>
    </location>
</feature>
<dbReference type="PANTHER" id="PTHR10796:SF92">
    <property type="entry name" value="PATCHED-RELATED, ISOFORM A"/>
    <property type="match status" value="1"/>
</dbReference>
<dbReference type="PROSITE" id="PS50156">
    <property type="entry name" value="SSD"/>
    <property type="match status" value="1"/>
</dbReference>
<evidence type="ECO:0000256" key="1">
    <source>
        <dbReference type="ARBA" id="ARBA00004141"/>
    </source>
</evidence>
<feature type="transmembrane region" description="Helical" evidence="8">
    <location>
        <begin position="357"/>
        <end position="377"/>
    </location>
</feature>
<evidence type="ECO:0000256" key="3">
    <source>
        <dbReference type="ARBA" id="ARBA00022692"/>
    </source>
</evidence>
<feature type="transmembrane region" description="Helical" evidence="8">
    <location>
        <begin position="323"/>
        <end position="351"/>
    </location>
</feature>
<feature type="transmembrane region" description="Helical" evidence="8">
    <location>
        <begin position="290"/>
        <end position="311"/>
    </location>
</feature>
<evidence type="ECO:0000256" key="2">
    <source>
        <dbReference type="ARBA" id="ARBA00005585"/>
    </source>
</evidence>
<feature type="transmembrane region" description="Helical" evidence="8">
    <location>
        <begin position="398"/>
        <end position="417"/>
    </location>
</feature>